<sequence>SMVIIKTQCNKTCNGNLVYAEENALCFLRYKSIFWTATIESGKCVNGECRETNESEIYKRELPEPLYDIRDRTQLIKWPFKCQFTNIQDNNDTVFLSTECSLYCNKTMVKLREDGTLCTFSIELTDVDSAIITPGMCNSGECVDKNCKKVEVERELVVNPYEESYGDYKKRAPK</sequence>
<organism evidence="1">
    <name type="scientific">Ixodes ricinus</name>
    <name type="common">Common tick</name>
    <name type="synonym">Acarus ricinus</name>
    <dbReference type="NCBI Taxonomy" id="34613"/>
    <lineage>
        <taxon>Eukaryota</taxon>
        <taxon>Metazoa</taxon>
        <taxon>Ecdysozoa</taxon>
        <taxon>Arthropoda</taxon>
        <taxon>Chelicerata</taxon>
        <taxon>Arachnida</taxon>
        <taxon>Acari</taxon>
        <taxon>Parasitiformes</taxon>
        <taxon>Ixodida</taxon>
        <taxon>Ixodoidea</taxon>
        <taxon>Ixodidae</taxon>
        <taxon>Ixodinae</taxon>
        <taxon>Ixodes</taxon>
    </lineage>
</organism>
<feature type="non-terminal residue" evidence="1">
    <location>
        <position position="1"/>
    </location>
</feature>
<name>A0A147BNC0_IXORI</name>
<protein>
    <submittedName>
        <fullName evidence="1">Uncharacterized protein</fullName>
    </submittedName>
</protein>
<accession>A0A147BNC0</accession>
<dbReference type="EMBL" id="GEGO01003116">
    <property type="protein sequence ID" value="JAR92288.1"/>
    <property type="molecule type" value="Transcribed_RNA"/>
</dbReference>
<proteinExistence type="predicted"/>
<reference evidence="1" key="1">
    <citation type="journal article" date="2018" name="PLoS Negl. Trop. Dis.">
        <title>Sialome diversity of ticks revealed by RNAseq of single tick salivary glands.</title>
        <authorList>
            <person name="Perner J."/>
            <person name="Kropackova S."/>
            <person name="Kopacek P."/>
            <person name="Ribeiro J.M."/>
        </authorList>
    </citation>
    <scope>NUCLEOTIDE SEQUENCE</scope>
    <source>
        <strain evidence="1">Siblings of single egg batch collected in Ceske Budejovice</strain>
        <tissue evidence="1">Salivary glands</tissue>
    </source>
</reference>
<evidence type="ECO:0000313" key="1">
    <source>
        <dbReference type="EMBL" id="JAR92288.1"/>
    </source>
</evidence>
<dbReference type="AlphaFoldDB" id="A0A147BNC0"/>